<evidence type="ECO:0000313" key="2">
    <source>
        <dbReference type="Proteomes" id="UP001140234"/>
    </source>
</evidence>
<reference evidence="1" key="1">
    <citation type="submission" date="2022-07" db="EMBL/GenBank/DDBJ databases">
        <title>Phylogenomic reconstructions and comparative analyses of Kickxellomycotina fungi.</title>
        <authorList>
            <person name="Reynolds N.K."/>
            <person name="Stajich J.E."/>
            <person name="Barry K."/>
            <person name="Grigoriev I.V."/>
            <person name="Crous P."/>
            <person name="Smith M.E."/>
        </authorList>
    </citation>
    <scope>NUCLEOTIDE SEQUENCE</scope>
    <source>
        <strain evidence="1">CBS 109366</strain>
    </source>
</reference>
<dbReference type="EMBL" id="JANBUJ010000738">
    <property type="protein sequence ID" value="KAJ2770405.1"/>
    <property type="molecule type" value="Genomic_DNA"/>
</dbReference>
<accession>A0ACC1JZR9</accession>
<gene>
    <name evidence="1" type="ORF">IWQ57_002676</name>
</gene>
<dbReference type="Proteomes" id="UP001140234">
    <property type="component" value="Unassembled WGS sequence"/>
</dbReference>
<proteinExistence type="predicted"/>
<comment type="caution">
    <text evidence="1">The sequence shown here is derived from an EMBL/GenBank/DDBJ whole genome shotgun (WGS) entry which is preliminary data.</text>
</comment>
<name>A0ACC1JZR9_9FUNG</name>
<sequence length="382" mass="42686">MPDDESEDLKRQIQQLELAIQQRKQGPRKWTGARYNPVRPRAPYRPPVRPSRNLKLTVREAPNAGSGGGGGGSSEGARSGATEGYLSYGNKLVRVASGAAPLRPVLRPPAKARAPPRRPARVVIEGETYIRRSGGNKLVRAAALAPPRAPVQQRRVVSIDGEDYVRTKRGTLLRVAAVRELNKRRGQRHPRTDPQQHPHRTRRQRLCTHYLFGKCDRAADECHYSHTLSAETTPVCQHFQHDACTRAGCRFSHVKVNPGAPICRDFVFSGWCAKGAKCLHRHVLECPDWVEKGKCPRARCRLPHPDPSRPRYAAQLPTAEEEEAFMRRYIQRPTFDDAPADPGESSDGDSSSSAELDDALSDDEADELLKWYDDNYDEAADN</sequence>
<organism evidence="1 2">
    <name type="scientific">Coemansia nantahalensis</name>
    <dbReference type="NCBI Taxonomy" id="2789366"/>
    <lineage>
        <taxon>Eukaryota</taxon>
        <taxon>Fungi</taxon>
        <taxon>Fungi incertae sedis</taxon>
        <taxon>Zoopagomycota</taxon>
        <taxon>Kickxellomycotina</taxon>
        <taxon>Kickxellomycetes</taxon>
        <taxon>Kickxellales</taxon>
        <taxon>Kickxellaceae</taxon>
        <taxon>Coemansia</taxon>
    </lineage>
</organism>
<keyword evidence="2" id="KW-1185">Reference proteome</keyword>
<evidence type="ECO:0000313" key="1">
    <source>
        <dbReference type="EMBL" id="KAJ2770405.1"/>
    </source>
</evidence>
<protein>
    <submittedName>
        <fullName evidence="1">Uncharacterized protein</fullName>
    </submittedName>
</protein>